<sequence length="40" mass="4137">MIEQMEFILAKAGAGMTARTATAGSGGCQDIRGEECIGFN</sequence>
<organism evidence="1">
    <name type="scientific">marine sediment metagenome</name>
    <dbReference type="NCBI Taxonomy" id="412755"/>
    <lineage>
        <taxon>unclassified sequences</taxon>
        <taxon>metagenomes</taxon>
        <taxon>ecological metagenomes</taxon>
    </lineage>
</organism>
<gene>
    <name evidence="1" type="ORF">S06H3_03872</name>
</gene>
<reference evidence="1" key="1">
    <citation type="journal article" date="2014" name="Front. Microbiol.">
        <title>High frequency of phylogenetically diverse reductive dehalogenase-homologous genes in deep subseafloor sedimentary metagenomes.</title>
        <authorList>
            <person name="Kawai M."/>
            <person name="Futagami T."/>
            <person name="Toyoda A."/>
            <person name="Takaki Y."/>
            <person name="Nishi S."/>
            <person name="Hori S."/>
            <person name="Arai W."/>
            <person name="Tsubouchi T."/>
            <person name="Morono Y."/>
            <person name="Uchiyama I."/>
            <person name="Ito T."/>
            <person name="Fujiyama A."/>
            <person name="Inagaki F."/>
            <person name="Takami H."/>
        </authorList>
    </citation>
    <scope>NUCLEOTIDE SEQUENCE</scope>
    <source>
        <strain evidence="1">Expedition CK06-06</strain>
    </source>
</reference>
<comment type="caution">
    <text evidence="1">The sequence shown here is derived from an EMBL/GenBank/DDBJ whole genome shotgun (WGS) entry which is preliminary data.</text>
</comment>
<dbReference type="EMBL" id="BARV01001308">
    <property type="protein sequence ID" value="GAH94584.1"/>
    <property type="molecule type" value="Genomic_DNA"/>
</dbReference>
<proteinExistence type="predicted"/>
<accession>X1KWQ2</accession>
<name>X1KWQ2_9ZZZZ</name>
<evidence type="ECO:0000313" key="1">
    <source>
        <dbReference type="EMBL" id="GAH94584.1"/>
    </source>
</evidence>
<dbReference type="AlphaFoldDB" id="X1KWQ2"/>
<protein>
    <submittedName>
        <fullName evidence="1">Uncharacterized protein</fullName>
    </submittedName>
</protein>